<dbReference type="InterPro" id="IPR011527">
    <property type="entry name" value="ABC1_TM_dom"/>
</dbReference>
<feature type="non-terminal residue" evidence="7">
    <location>
        <position position="232"/>
    </location>
</feature>
<dbReference type="AlphaFoldDB" id="A0A382CB41"/>
<dbReference type="SUPFAM" id="SSF90123">
    <property type="entry name" value="ABC transporter transmembrane region"/>
    <property type="match status" value="1"/>
</dbReference>
<proteinExistence type="predicted"/>
<evidence type="ECO:0000259" key="6">
    <source>
        <dbReference type="PROSITE" id="PS50929"/>
    </source>
</evidence>
<dbReference type="GO" id="GO:0005524">
    <property type="term" value="F:ATP binding"/>
    <property type="evidence" value="ECO:0007669"/>
    <property type="project" value="InterPro"/>
</dbReference>
<dbReference type="EMBL" id="UINC01033376">
    <property type="protein sequence ID" value="SVB22567.1"/>
    <property type="molecule type" value="Genomic_DNA"/>
</dbReference>
<evidence type="ECO:0000256" key="3">
    <source>
        <dbReference type="ARBA" id="ARBA00022989"/>
    </source>
</evidence>
<evidence type="ECO:0000313" key="7">
    <source>
        <dbReference type="EMBL" id="SVB22567.1"/>
    </source>
</evidence>
<dbReference type="Pfam" id="PF00664">
    <property type="entry name" value="ABC_membrane"/>
    <property type="match status" value="1"/>
</dbReference>
<keyword evidence="2 5" id="KW-0812">Transmembrane</keyword>
<dbReference type="InterPro" id="IPR039421">
    <property type="entry name" value="Type_1_exporter"/>
</dbReference>
<dbReference type="GO" id="GO:0015421">
    <property type="term" value="F:ABC-type oligopeptide transporter activity"/>
    <property type="evidence" value="ECO:0007669"/>
    <property type="project" value="TreeGrafter"/>
</dbReference>
<evidence type="ECO:0000256" key="5">
    <source>
        <dbReference type="SAM" id="Phobius"/>
    </source>
</evidence>
<keyword evidence="4 5" id="KW-0472">Membrane</keyword>
<reference evidence="7" key="1">
    <citation type="submission" date="2018-05" db="EMBL/GenBank/DDBJ databases">
        <authorList>
            <person name="Lanie J.A."/>
            <person name="Ng W.-L."/>
            <person name="Kazmierczak K.M."/>
            <person name="Andrzejewski T.M."/>
            <person name="Davidsen T.M."/>
            <person name="Wayne K.J."/>
            <person name="Tettelin H."/>
            <person name="Glass J.I."/>
            <person name="Rusch D."/>
            <person name="Podicherti R."/>
            <person name="Tsui H.-C.T."/>
            <person name="Winkler M.E."/>
        </authorList>
    </citation>
    <scope>NUCLEOTIDE SEQUENCE</scope>
</reference>
<dbReference type="CDD" id="cd18552">
    <property type="entry name" value="ABC_6TM_MsbA_like"/>
    <property type="match status" value="1"/>
</dbReference>
<feature type="domain" description="ABC transmembrane type-1" evidence="6">
    <location>
        <begin position="19"/>
        <end position="232"/>
    </location>
</feature>
<sequence length="232" mass="25588">VTPLLRLLSYAIPHRARVLAALPAMVFYAVASGGLALIIQPIFDQVLPQGDQVGLVCGAIVVLYLVKGTASYFSVYLMADAGQRVVHDLRTDLFSHVLDQSHSFFGERATGRLLSRLTSDVGRVQQVVSETCGDLLRESLAVLAFAGLLLYHDVRLALVCITGAPLVIYPLVRLGQRVRRTTRRGQEQLEHLSHLAVEAFTGHRIVQAFQAEGYERGKFEQASEGLYRTNMK</sequence>
<organism evidence="7">
    <name type="scientific">marine metagenome</name>
    <dbReference type="NCBI Taxonomy" id="408172"/>
    <lineage>
        <taxon>unclassified sequences</taxon>
        <taxon>metagenomes</taxon>
        <taxon>ecological metagenomes</taxon>
    </lineage>
</organism>
<dbReference type="InterPro" id="IPR036640">
    <property type="entry name" value="ABC1_TM_sf"/>
</dbReference>
<dbReference type="GO" id="GO:0016020">
    <property type="term" value="C:membrane"/>
    <property type="evidence" value="ECO:0007669"/>
    <property type="project" value="UniProtKB-SubCell"/>
</dbReference>
<dbReference type="PROSITE" id="PS50929">
    <property type="entry name" value="ABC_TM1F"/>
    <property type="match status" value="1"/>
</dbReference>
<dbReference type="PANTHER" id="PTHR43394">
    <property type="entry name" value="ATP-DEPENDENT PERMEASE MDL1, MITOCHONDRIAL"/>
    <property type="match status" value="1"/>
</dbReference>
<feature type="non-terminal residue" evidence="7">
    <location>
        <position position="1"/>
    </location>
</feature>
<evidence type="ECO:0000256" key="1">
    <source>
        <dbReference type="ARBA" id="ARBA00004141"/>
    </source>
</evidence>
<protein>
    <recommendedName>
        <fullName evidence="6">ABC transmembrane type-1 domain-containing protein</fullName>
    </recommendedName>
</protein>
<feature type="transmembrane region" description="Helical" evidence="5">
    <location>
        <begin position="20"/>
        <end position="43"/>
    </location>
</feature>
<gene>
    <name evidence="7" type="ORF">METZ01_LOCUS175421</name>
</gene>
<name>A0A382CB41_9ZZZZ</name>
<evidence type="ECO:0000256" key="4">
    <source>
        <dbReference type="ARBA" id="ARBA00023136"/>
    </source>
</evidence>
<dbReference type="Gene3D" id="1.20.1560.10">
    <property type="entry name" value="ABC transporter type 1, transmembrane domain"/>
    <property type="match status" value="1"/>
</dbReference>
<evidence type="ECO:0000256" key="2">
    <source>
        <dbReference type="ARBA" id="ARBA00022692"/>
    </source>
</evidence>
<keyword evidence="3 5" id="KW-1133">Transmembrane helix</keyword>
<comment type="subcellular location">
    <subcellularLocation>
        <location evidence="1">Membrane</location>
        <topology evidence="1">Multi-pass membrane protein</topology>
    </subcellularLocation>
</comment>
<accession>A0A382CB41</accession>
<dbReference type="PANTHER" id="PTHR43394:SF1">
    <property type="entry name" value="ATP-BINDING CASSETTE SUB-FAMILY B MEMBER 10, MITOCHONDRIAL"/>
    <property type="match status" value="1"/>
</dbReference>
<feature type="transmembrane region" description="Helical" evidence="5">
    <location>
        <begin position="55"/>
        <end position="79"/>
    </location>
</feature>